<protein>
    <submittedName>
        <fullName evidence="2">Uncharacterized protein</fullName>
    </submittedName>
</protein>
<accession>A0A2N8HE93</accession>
<sequence>MRALVGPGPVLVAMPAIIMIMVVMVRRTGAVIVVIVVVAPCGQNGYSCCGKNGYYFHIHLSEW</sequence>
<organism evidence="2 3">
    <name type="scientific">Akkermansia muciniphila</name>
    <dbReference type="NCBI Taxonomy" id="239935"/>
    <lineage>
        <taxon>Bacteria</taxon>
        <taxon>Pseudomonadati</taxon>
        <taxon>Verrucomicrobiota</taxon>
        <taxon>Verrucomicrobiia</taxon>
        <taxon>Verrucomicrobiales</taxon>
        <taxon>Akkermansiaceae</taxon>
        <taxon>Akkermansia</taxon>
    </lineage>
</organism>
<comment type="caution">
    <text evidence="2">The sequence shown here is derived from an EMBL/GenBank/DDBJ whole genome shotgun (WGS) entry which is preliminary data.</text>
</comment>
<dbReference type="EMBL" id="PJKA01000010">
    <property type="protein sequence ID" value="PNC18291.1"/>
    <property type="molecule type" value="Genomic_DNA"/>
</dbReference>
<proteinExistence type="predicted"/>
<keyword evidence="1" id="KW-1133">Transmembrane helix</keyword>
<evidence type="ECO:0000256" key="1">
    <source>
        <dbReference type="SAM" id="Phobius"/>
    </source>
</evidence>
<keyword evidence="1" id="KW-0472">Membrane</keyword>
<dbReference type="Proteomes" id="UP000236000">
    <property type="component" value="Unassembled WGS sequence"/>
</dbReference>
<keyword evidence="1" id="KW-0812">Transmembrane</keyword>
<gene>
    <name evidence="2" type="ORF">CXU22_06605</name>
</gene>
<dbReference type="AlphaFoldDB" id="A0A2N8HE93"/>
<evidence type="ECO:0000313" key="2">
    <source>
        <dbReference type="EMBL" id="PNC18291.1"/>
    </source>
</evidence>
<feature type="transmembrane region" description="Helical" evidence="1">
    <location>
        <begin position="6"/>
        <end position="25"/>
    </location>
</feature>
<reference evidence="2 3" key="1">
    <citation type="journal article" date="2017" name="BMC Genomics">
        <title>Genome sequencing of 39 Akkermansia muciniphila isolates reveals its population structure, genomic and functional diverisity, and global distribution in mammalian gut microbiotas.</title>
        <authorList>
            <person name="Guo X."/>
            <person name="Li S."/>
            <person name="Zhang J."/>
            <person name="Wu F."/>
            <person name="Li X."/>
            <person name="Wu D."/>
            <person name="Zhang M."/>
            <person name="Ou Z."/>
            <person name="Jie Z."/>
            <person name="Yan Q."/>
            <person name="Li P."/>
            <person name="Yi J."/>
            <person name="Peng Y."/>
        </authorList>
    </citation>
    <scope>NUCLEOTIDE SEQUENCE [LARGE SCALE GENOMIC DNA]</scope>
    <source>
        <strain evidence="2 3">GP24</strain>
    </source>
</reference>
<evidence type="ECO:0000313" key="3">
    <source>
        <dbReference type="Proteomes" id="UP000236000"/>
    </source>
</evidence>
<name>A0A2N8HE93_9BACT</name>